<reference evidence="1 2" key="1">
    <citation type="submission" date="2015-06" db="EMBL/GenBank/DDBJ databases">
        <title>Marinobacter subterrani, a genetically tractable neutrophilic iron-oxidizing strain isolated from the Soudan Iron Mine.</title>
        <authorList>
            <person name="Bonis B.M."/>
            <person name="Gralnick J.A."/>
        </authorList>
    </citation>
    <scope>NUCLEOTIDE SEQUENCE [LARGE SCALE GENOMIC DNA]</scope>
    <source>
        <strain evidence="1 2">JG233</strain>
    </source>
</reference>
<organism evidence="1 2">
    <name type="scientific">Marinobacter subterrani</name>
    <dbReference type="NCBI Taxonomy" id="1658765"/>
    <lineage>
        <taxon>Bacteria</taxon>
        <taxon>Pseudomonadati</taxon>
        <taxon>Pseudomonadota</taxon>
        <taxon>Gammaproteobacteria</taxon>
        <taxon>Pseudomonadales</taxon>
        <taxon>Marinobacteraceae</taxon>
        <taxon>Marinobacter</taxon>
    </lineage>
</organism>
<sequence length="86" mass="9530">MDTDQVARKVLEELRRKAAASDDGSIYGERDRALQDLDLLLSNPSTDGVKRLLLPTANLQELSLENGWGDEFNKLASKLESVLDIS</sequence>
<evidence type="ECO:0000313" key="1">
    <source>
        <dbReference type="EMBL" id="KMQ74069.1"/>
    </source>
</evidence>
<accession>A0A0J7J7Z9</accession>
<dbReference type="Proteomes" id="UP000036102">
    <property type="component" value="Unassembled WGS sequence"/>
</dbReference>
<dbReference type="PATRIC" id="fig|1658765.3.peg.233"/>
<proteinExistence type="predicted"/>
<evidence type="ECO:0000313" key="2">
    <source>
        <dbReference type="Proteomes" id="UP000036102"/>
    </source>
</evidence>
<keyword evidence="2" id="KW-1185">Reference proteome</keyword>
<gene>
    <name evidence="1" type="ORF">Msub_10240</name>
</gene>
<protein>
    <submittedName>
        <fullName evidence="1">Uncharacterized protein</fullName>
    </submittedName>
</protein>
<name>A0A0J7J7Z9_9GAMM</name>
<dbReference type="AlphaFoldDB" id="A0A0J7J7Z9"/>
<comment type="caution">
    <text evidence="1">The sequence shown here is derived from an EMBL/GenBank/DDBJ whole genome shotgun (WGS) entry which is preliminary data.</text>
</comment>
<dbReference type="STRING" id="1658765.Msub_10240"/>
<dbReference type="EMBL" id="LFBU01000001">
    <property type="protein sequence ID" value="KMQ74069.1"/>
    <property type="molecule type" value="Genomic_DNA"/>
</dbReference>